<sequence length="98" mass="11489">MNVSGKKVSHNKFGEGKIVEQNENSIQIEFSTETKTFQYPFCFEKHISFVDKDVPTVILEEIKKLKEDEQIIKEENDKRIQDIIRPVVKVPVRKKKKA</sequence>
<dbReference type="RefSeq" id="WP_092455614.1">
    <property type="nucleotide sequence ID" value="NZ_FOJI01000013.1"/>
</dbReference>
<proteinExistence type="predicted"/>
<organism evidence="1 2">
    <name type="scientific">[Clostridium] fimetarium</name>
    <dbReference type="NCBI Taxonomy" id="99656"/>
    <lineage>
        <taxon>Bacteria</taxon>
        <taxon>Bacillati</taxon>
        <taxon>Bacillota</taxon>
        <taxon>Clostridia</taxon>
        <taxon>Lachnospirales</taxon>
        <taxon>Lachnospiraceae</taxon>
    </lineage>
</organism>
<reference evidence="1 2" key="1">
    <citation type="submission" date="2016-10" db="EMBL/GenBank/DDBJ databases">
        <authorList>
            <person name="de Groot N.N."/>
        </authorList>
    </citation>
    <scope>NUCLEOTIDE SEQUENCE [LARGE SCALE GENOMIC DNA]</scope>
    <source>
        <strain evidence="1 2">DSM 9179</strain>
    </source>
</reference>
<dbReference type="AlphaFoldDB" id="A0A1I0R995"/>
<dbReference type="OrthoDB" id="2068443at2"/>
<keyword evidence="2" id="KW-1185">Reference proteome</keyword>
<dbReference type="Proteomes" id="UP000199701">
    <property type="component" value="Unassembled WGS sequence"/>
</dbReference>
<accession>A0A1I0R995</accession>
<evidence type="ECO:0000313" key="2">
    <source>
        <dbReference type="Proteomes" id="UP000199701"/>
    </source>
</evidence>
<gene>
    <name evidence="1" type="ORF">SAMN05421659_11321</name>
</gene>
<name>A0A1I0R995_9FIRM</name>
<dbReference type="EMBL" id="FOJI01000013">
    <property type="protein sequence ID" value="SEW37337.1"/>
    <property type="molecule type" value="Genomic_DNA"/>
</dbReference>
<protein>
    <submittedName>
        <fullName evidence="1">Uncharacterized protein</fullName>
    </submittedName>
</protein>
<evidence type="ECO:0000313" key="1">
    <source>
        <dbReference type="EMBL" id="SEW37337.1"/>
    </source>
</evidence>